<dbReference type="PANTHER" id="PTHR34219">
    <property type="entry name" value="IRON-REGULATED INNER MEMBRANE PROTEIN-RELATED"/>
    <property type="match status" value="1"/>
</dbReference>
<feature type="transmembrane region" description="Helical" evidence="1">
    <location>
        <begin position="395"/>
        <end position="420"/>
    </location>
</feature>
<feature type="transmembrane region" description="Helical" evidence="1">
    <location>
        <begin position="25"/>
        <end position="49"/>
    </location>
</feature>
<dbReference type="RefSeq" id="WP_302714272.1">
    <property type="nucleotide sequence ID" value="NZ_JAULRT010000062.1"/>
</dbReference>
<dbReference type="Proteomes" id="UP001168380">
    <property type="component" value="Unassembled WGS sequence"/>
</dbReference>
<dbReference type="Pfam" id="PF03929">
    <property type="entry name" value="PepSY_TM"/>
    <property type="match status" value="1"/>
</dbReference>
<proteinExistence type="predicted"/>
<feature type="transmembrane region" description="Helical" evidence="1">
    <location>
        <begin position="206"/>
        <end position="230"/>
    </location>
</feature>
<evidence type="ECO:0000313" key="2">
    <source>
        <dbReference type="EMBL" id="MDO3383483.1"/>
    </source>
</evidence>
<gene>
    <name evidence="2" type="ORF">QWI16_14980</name>
</gene>
<feature type="transmembrane region" description="Helical" evidence="1">
    <location>
        <begin position="153"/>
        <end position="174"/>
    </location>
</feature>
<name>A0ABT8TJE7_9GAMM</name>
<organism evidence="2 3">
    <name type="scientific">Gilvimarinus algae</name>
    <dbReference type="NCBI Taxonomy" id="3058037"/>
    <lineage>
        <taxon>Bacteria</taxon>
        <taxon>Pseudomonadati</taxon>
        <taxon>Pseudomonadota</taxon>
        <taxon>Gammaproteobacteria</taxon>
        <taxon>Cellvibrionales</taxon>
        <taxon>Cellvibrionaceae</taxon>
        <taxon>Gilvimarinus</taxon>
    </lineage>
</organism>
<protein>
    <submittedName>
        <fullName evidence="2">PepSY domain-containing protein</fullName>
    </submittedName>
</protein>
<keyword evidence="1" id="KW-1133">Transmembrane helix</keyword>
<evidence type="ECO:0000313" key="3">
    <source>
        <dbReference type="Proteomes" id="UP001168380"/>
    </source>
</evidence>
<evidence type="ECO:0000256" key="1">
    <source>
        <dbReference type="SAM" id="Phobius"/>
    </source>
</evidence>
<accession>A0ABT8TJE7</accession>
<comment type="caution">
    <text evidence="2">The sequence shown here is derived from an EMBL/GenBank/DDBJ whole genome shotgun (WGS) entry which is preliminary data.</text>
</comment>
<feature type="transmembrane region" description="Helical" evidence="1">
    <location>
        <begin position="352"/>
        <end position="375"/>
    </location>
</feature>
<dbReference type="EMBL" id="JAULRT010000062">
    <property type="protein sequence ID" value="MDO3383483.1"/>
    <property type="molecule type" value="Genomic_DNA"/>
</dbReference>
<dbReference type="PANTHER" id="PTHR34219:SF1">
    <property type="entry name" value="PEPSY DOMAIN-CONTAINING PROTEIN"/>
    <property type="match status" value="1"/>
</dbReference>
<keyword evidence="1" id="KW-0812">Transmembrane</keyword>
<keyword evidence="3" id="KW-1185">Reference proteome</keyword>
<sequence>MTSATQTPTRRPALSQRLYRTLWRWHFYAGIFCIPFIITLALSGAIYLFKPQFEAWADAPVNNLAVSGQRASANELIATAQASMPGADFLAYRLPAEPDDAVVVSVRQGGERMDVYLDPYRNQILKTLPYESRFMRQVQSFHGELLAGRAGSILVELAACWAVILLLSGLYLWWPRSTKGLAGVLYPRLRQGGRVFWRDLHAVTGMWLSALTLFLLITGLPWATVWGAAFKEMRQWQAARVQQDWNPSRAQEKKAWGPQAVSQVNLPESVIASAAGLGFAPPVELSIAEADTGLVKVSSQTQNRPLRADAWIRPDGEVTRVKPYAERPLVDRVVGIGIAAHEGQLFGWFNQLLGLIVTLGLVLLSVSGAVLWWRRRPAGTLGAPAAMPSAAAGKVVAALVLLLGVLLPVVGLSLIALWLLEFFVLRRWRASRNWLGLASNKA</sequence>
<dbReference type="InterPro" id="IPR005625">
    <property type="entry name" value="PepSY-ass_TM"/>
</dbReference>
<reference evidence="2" key="1">
    <citation type="submission" date="2023-07" db="EMBL/GenBank/DDBJ databases">
        <title>Gilvimarinus algae sp. nov., isolated from the surface of Kelp.</title>
        <authorList>
            <person name="Sun Y.Y."/>
            <person name="Gong Y."/>
            <person name="Du Z.J."/>
        </authorList>
    </citation>
    <scope>NUCLEOTIDE SEQUENCE</scope>
    <source>
        <strain evidence="2">SDUM040014</strain>
    </source>
</reference>
<keyword evidence="1" id="KW-0472">Membrane</keyword>